<evidence type="ECO:0000256" key="1">
    <source>
        <dbReference type="SAM" id="SignalP"/>
    </source>
</evidence>
<reference evidence="2 3" key="1">
    <citation type="submission" date="2018-12" db="EMBL/GenBank/DDBJ databases">
        <title>Sequencing of bacterial isolates from soil warming experiment in Harvard Forest, Massachusetts, USA.</title>
        <authorList>
            <person name="Deangelis K."/>
        </authorList>
    </citation>
    <scope>NUCLEOTIDE SEQUENCE [LARGE SCALE GENOMIC DNA]</scope>
    <source>
        <strain evidence="2 3">EB153</strain>
    </source>
</reference>
<accession>A0A3R9R5Y9</accession>
<name>A0A3R9R5Y9_9BACT</name>
<dbReference type="EMBL" id="RSDW01000001">
    <property type="protein sequence ID" value="RSL18718.1"/>
    <property type="molecule type" value="Genomic_DNA"/>
</dbReference>
<organism evidence="2 3">
    <name type="scientific">Edaphobacter aggregans</name>
    <dbReference type="NCBI Taxonomy" id="570835"/>
    <lineage>
        <taxon>Bacteria</taxon>
        <taxon>Pseudomonadati</taxon>
        <taxon>Acidobacteriota</taxon>
        <taxon>Terriglobia</taxon>
        <taxon>Terriglobales</taxon>
        <taxon>Acidobacteriaceae</taxon>
        <taxon>Edaphobacter</taxon>
    </lineage>
</organism>
<gene>
    <name evidence="2" type="ORF">EDE15_4317</name>
</gene>
<comment type="caution">
    <text evidence="2">The sequence shown here is derived from an EMBL/GenBank/DDBJ whole genome shotgun (WGS) entry which is preliminary data.</text>
</comment>
<sequence length="526" mass="57582">MLGRDVQQTQVVMLAFSFALLALLSPQSQVPAQPPDIPSFTISVDQPVYSGQPIWVRVVDGPRANIRYPFHAVVGDIGCNRLEVTFNGVLLKPLPIQRGPTTMIGPACGSSAPQGSPSDRLPLHILYQLTSPGIYSVRWTIGLSFPSRDGTASAKPEPHSDWVTFQVVETTPEQHEAWIKNLLADPPSDDGHLAGDFLPSLLAAAPDPRALSTFVKYLYSDNPMVSGMAASALEEFPQSQVLSAVATALEKQGPSEQLAYFATYHKGWTNEDQVKIVHATIPYLQPGNSAVPSGKQPPPYAPTRTSAAIKLLRFIFYVPNHAWPGNPELQSYVDTQVLQAAPNIMAKANMNAVQELAEYLGSMSSSPRAHELLLQIAERSDNAATQARICLTWHPQSEDLSHLAAVLIAPGDADSLGTDRSSLPYSLVKAYGDNALPYLERAVASSPYVWVRVASAQQLVLHNRPIGFQFLLDQLVQDPWSANRAYKPQLIRWVRDNFRTNLPPDASDDLVTSFLRSRVAELSQQK</sequence>
<dbReference type="AlphaFoldDB" id="A0A3R9R5Y9"/>
<evidence type="ECO:0000313" key="3">
    <source>
        <dbReference type="Proteomes" id="UP000269669"/>
    </source>
</evidence>
<dbReference type="InterPro" id="IPR016024">
    <property type="entry name" value="ARM-type_fold"/>
</dbReference>
<keyword evidence="3" id="KW-1185">Reference proteome</keyword>
<evidence type="ECO:0008006" key="4">
    <source>
        <dbReference type="Google" id="ProtNLM"/>
    </source>
</evidence>
<protein>
    <recommendedName>
        <fullName evidence="4">HEAT repeat protein</fullName>
    </recommendedName>
</protein>
<feature type="chain" id="PRO_5018531551" description="HEAT repeat protein" evidence="1">
    <location>
        <begin position="33"/>
        <end position="526"/>
    </location>
</feature>
<evidence type="ECO:0000313" key="2">
    <source>
        <dbReference type="EMBL" id="RSL18718.1"/>
    </source>
</evidence>
<dbReference type="Proteomes" id="UP000269669">
    <property type="component" value="Unassembled WGS sequence"/>
</dbReference>
<dbReference type="SUPFAM" id="SSF48371">
    <property type="entry name" value="ARM repeat"/>
    <property type="match status" value="1"/>
</dbReference>
<proteinExistence type="predicted"/>
<keyword evidence="1" id="KW-0732">Signal</keyword>
<feature type="signal peptide" evidence="1">
    <location>
        <begin position="1"/>
        <end position="32"/>
    </location>
</feature>